<dbReference type="AlphaFoldDB" id="A0A4E0QW83"/>
<dbReference type="GO" id="GO:0016887">
    <property type="term" value="F:ATP hydrolysis activity"/>
    <property type="evidence" value="ECO:0007669"/>
    <property type="project" value="InterPro"/>
</dbReference>
<gene>
    <name evidence="2" type="ORF">PN36_34510</name>
</gene>
<dbReference type="GO" id="GO:0000731">
    <property type="term" value="P:DNA synthesis involved in DNA repair"/>
    <property type="evidence" value="ECO:0007669"/>
    <property type="project" value="TreeGrafter"/>
</dbReference>
<protein>
    <submittedName>
        <fullName evidence="2">Chromosome segregation protein SMC</fullName>
    </submittedName>
</protein>
<dbReference type="PANTHER" id="PTHR32182:SF22">
    <property type="entry name" value="ATP-DEPENDENT ENDONUCLEASE, OLD FAMILY-RELATED"/>
    <property type="match status" value="1"/>
</dbReference>
<keyword evidence="3" id="KW-1185">Reference proteome</keyword>
<dbReference type="EMBL" id="JSZA02000385">
    <property type="protein sequence ID" value="TGO01912.1"/>
    <property type="molecule type" value="Genomic_DNA"/>
</dbReference>
<reference evidence="2 3" key="1">
    <citation type="journal article" date="2016" name="Front. Microbiol.">
        <title>Single-Cell (Meta-)Genomics of a Dimorphic Candidatus Thiomargarita nelsonii Reveals Genomic Plasticity.</title>
        <authorList>
            <person name="Flood B.E."/>
            <person name="Fliss P."/>
            <person name="Jones D.S."/>
            <person name="Dick G.J."/>
            <person name="Jain S."/>
            <person name="Kaster A.K."/>
            <person name="Winkel M."/>
            <person name="Mussmann M."/>
            <person name="Bailey J."/>
        </authorList>
    </citation>
    <scope>NUCLEOTIDE SEQUENCE [LARGE SCALE GENOMIC DNA]</scope>
    <source>
        <strain evidence="2">Hydrate Ridge</strain>
    </source>
</reference>
<accession>A0A4E0QW83</accession>
<dbReference type="PANTHER" id="PTHR32182">
    <property type="entry name" value="DNA REPLICATION AND REPAIR PROTEIN RECF"/>
    <property type="match status" value="1"/>
</dbReference>
<dbReference type="GO" id="GO:0006302">
    <property type="term" value="P:double-strand break repair"/>
    <property type="evidence" value="ECO:0007669"/>
    <property type="project" value="TreeGrafter"/>
</dbReference>
<comment type="caution">
    <text evidence="2">The sequence shown here is derived from an EMBL/GenBank/DDBJ whole genome shotgun (WGS) entry which is preliminary data.</text>
</comment>
<feature type="domain" description="ATPase AAA-type core" evidence="1">
    <location>
        <begin position="26"/>
        <end position="316"/>
    </location>
</feature>
<evidence type="ECO:0000313" key="2">
    <source>
        <dbReference type="EMBL" id="TGO01912.1"/>
    </source>
</evidence>
<dbReference type="SUPFAM" id="SSF52540">
    <property type="entry name" value="P-loop containing nucleoside triphosphate hydrolases"/>
    <property type="match status" value="1"/>
</dbReference>
<dbReference type="GO" id="GO:0005524">
    <property type="term" value="F:ATP binding"/>
    <property type="evidence" value="ECO:0007669"/>
    <property type="project" value="InterPro"/>
</dbReference>
<dbReference type="InterPro" id="IPR003959">
    <property type="entry name" value="ATPase_AAA_core"/>
</dbReference>
<dbReference type="Gene3D" id="3.40.50.300">
    <property type="entry name" value="P-loop containing nucleotide triphosphate hydrolases"/>
    <property type="match status" value="1"/>
</dbReference>
<sequence>MIVSQIILKNWRNFQSVEVPLQDRVFLIGPNACGKSNFLDVFSFLRDIVQEGGGLQKAIQDRGGLSKIRSLSAQPYLDVEIEVHFAKSTHQEADWKYAIGIKQESRQPYLAYERVWKGKEQIIERPDSDDKKDKLRLTQTHLQQINANLEFRNIAQFFESVCHDHLVPQMVRYSNEFSGSSISGDPFGRNFLERVAKTQEKIRNYRLKKIEEGLLMAVPQFQKLTYIKDELGKSHLQALCEHWTGNGAKQWEDQFSDGTLRLIGLLWSLLESNSLLLLEEPELSLNAEIVKELPSLVYRLQKQRQVILSTHSWELLSDKGIAGEEVLLLTPTENGTQVELVSSISEIQPLLKAGLSIADAALGRTKPPKIEQMSFFK</sequence>
<proteinExistence type="predicted"/>
<organism evidence="2 3">
    <name type="scientific">Candidatus Thiomargarita nelsonii</name>
    <dbReference type="NCBI Taxonomy" id="1003181"/>
    <lineage>
        <taxon>Bacteria</taxon>
        <taxon>Pseudomonadati</taxon>
        <taxon>Pseudomonadota</taxon>
        <taxon>Gammaproteobacteria</taxon>
        <taxon>Thiotrichales</taxon>
        <taxon>Thiotrichaceae</taxon>
        <taxon>Thiomargarita</taxon>
    </lineage>
</organism>
<evidence type="ECO:0000313" key="3">
    <source>
        <dbReference type="Proteomes" id="UP000030428"/>
    </source>
</evidence>
<name>A0A4E0QW83_9GAMM</name>
<evidence type="ECO:0000259" key="1">
    <source>
        <dbReference type="Pfam" id="PF13304"/>
    </source>
</evidence>
<dbReference type="InterPro" id="IPR014555">
    <property type="entry name" value="RecF-like"/>
</dbReference>
<dbReference type="InterPro" id="IPR027417">
    <property type="entry name" value="P-loop_NTPase"/>
</dbReference>
<dbReference type="Pfam" id="PF13304">
    <property type="entry name" value="AAA_21"/>
    <property type="match status" value="1"/>
</dbReference>
<dbReference type="PIRSF" id="PIRSF029347">
    <property type="entry name" value="RecF"/>
    <property type="match status" value="1"/>
</dbReference>
<dbReference type="Proteomes" id="UP000030428">
    <property type="component" value="Unassembled WGS sequence"/>
</dbReference>